<evidence type="ECO:0000259" key="2">
    <source>
        <dbReference type="PROSITE" id="PS50263"/>
    </source>
</evidence>
<keyword evidence="1" id="KW-0378">Hydrolase</keyword>
<protein>
    <submittedName>
        <fullName evidence="3">Apolipoprotein N-acyltransferase</fullName>
    </submittedName>
</protein>
<dbReference type="InterPro" id="IPR050345">
    <property type="entry name" value="Aliph_Amidase/BUP"/>
</dbReference>
<organism evidence="3 4">
    <name type="scientific">Salinisphaera orenii YIM 95161</name>
    <dbReference type="NCBI Taxonomy" id="1051139"/>
    <lineage>
        <taxon>Bacteria</taxon>
        <taxon>Pseudomonadati</taxon>
        <taxon>Pseudomonadota</taxon>
        <taxon>Gammaproteobacteria</taxon>
        <taxon>Salinisphaerales</taxon>
        <taxon>Salinisphaeraceae</taxon>
        <taxon>Salinisphaera</taxon>
    </lineage>
</organism>
<feature type="domain" description="CN hydrolase" evidence="2">
    <location>
        <begin position="5"/>
        <end position="265"/>
    </location>
</feature>
<dbReference type="CDD" id="cd07197">
    <property type="entry name" value="nitrilase"/>
    <property type="match status" value="1"/>
</dbReference>
<keyword evidence="3" id="KW-0012">Acyltransferase</keyword>
<gene>
    <name evidence="3" type="ORF">SAHL_13480</name>
</gene>
<dbReference type="InterPro" id="IPR003010">
    <property type="entry name" value="C-N_Hydrolase"/>
</dbReference>
<keyword evidence="3" id="KW-0449">Lipoprotein</keyword>
<dbReference type="PANTHER" id="PTHR43674:SF16">
    <property type="entry name" value="CARBON-NITROGEN FAMILY, PUTATIVE (AFU_ORTHOLOGUE AFUA_5G02350)-RELATED"/>
    <property type="match status" value="1"/>
</dbReference>
<accession>A0A423PK93</accession>
<dbReference type="PROSITE" id="PS50263">
    <property type="entry name" value="CN_HYDROLASE"/>
    <property type="match status" value="1"/>
</dbReference>
<evidence type="ECO:0000313" key="4">
    <source>
        <dbReference type="Proteomes" id="UP000285123"/>
    </source>
</evidence>
<name>A0A423PK93_9GAMM</name>
<dbReference type="SUPFAM" id="SSF56317">
    <property type="entry name" value="Carbon-nitrogen hydrolase"/>
    <property type="match status" value="1"/>
</dbReference>
<dbReference type="AlphaFoldDB" id="A0A423PK93"/>
<dbReference type="OrthoDB" id="9803803at2"/>
<comment type="caution">
    <text evidence="3">The sequence shown here is derived from an EMBL/GenBank/DDBJ whole genome shotgun (WGS) entry which is preliminary data.</text>
</comment>
<dbReference type="PANTHER" id="PTHR43674">
    <property type="entry name" value="NITRILASE C965.09-RELATED"/>
    <property type="match status" value="1"/>
</dbReference>
<dbReference type="Proteomes" id="UP000285123">
    <property type="component" value="Unassembled WGS sequence"/>
</dbReference>
<dbReference type="GO" id="GO:0016811">
    <property type="term" value="F:hydrolase activity, acting on carbon-nitrogen (but not peptide) bonds, in linear amides"/>
    <property type="evidence" value="ECO:0007669"/>
    <property type="project" value="TreeGrafter"/>
</dbReference>
<dbReference type="GO" id="GO:0016746">
    <property type="term" value="F:acyltransferase activity"/>
    <property type="evidence" value="ECO:0007669"/>
    <property type="project" value="UniProtKB-KW"/>
</dbReference>
<dbReference type="EMBL" id="AYKF01000107">
    <property type="protein sequence ID" value="ROO25932.1"/>
    <property type="molecule type" value="Genomic_DNA"/>
</dbReference>
<sequence>MQTDFAASIVQHAPGDMDQREANVDFIVARLAEEGARGSRLVVFPEMGVTSFFRHQPAGFEHYWRHGAIDRDGPELARIVEAAAAADTHAVVGFAERGAEVGVVYNSAALIGPTGIVGVTRKVHLPGLEKLYYTPVDHVDVIDSPLGRIGIAICYDAMFPEYFRALADRGVEIIVFCSSTWRGGAKGGVGLEGVKRDYWGVLPMVTAIQNQAFVVACNACGSLDMGEQAGTWERLGLSRIVAPTGEVLAAAGDRDAETIRAELTREALVSARTSYRFLTDRRL</sequence>
<proteinExistence type="predicted"/>
<keyword evidence="3" id="KW-0808">Transferase</keyword>
<evidence type="ECO:0000313" key="3">
    <source>
        <dbReference type="EMBL" id="ROO25932.1"/>
    </source>
</evidence>
<evidence type="ECO:0000256" key="1">
    <source>
        <dbReference type="ARBA" id="ARBA00022801"/>
    </source>
</evidence>
<dbReference type="Pfam" id="PF00795">
    <property type="entry name" value="CN_hydrolase"/>
    <property type="match status" value="1"/>
</dbReference>
<dbReference type="Gene3D" id="3.60.110.10">
    <property type="entry name" value="Carbon-nitrogen hydrolase"/>
    <property type="match status" value="1"/>
</dbReference>
<reference evidence="3 4" key="1">
    <citation type="submission" date="2013-10" db="EMBL/GenBank/DDBJ databases">
        <title>Salinisphaera halophila YIM 95161 Genome Sequencing.</title>
        <authorList>
            <person name="Lai Q."/>
            <person name="Li C."/>
            <person name="Shao Z."/>
        </authorList>
    </citation>
    <scope>NUCLEOTIDE SEQUENCE [LARGE SCALE GENOMIC DNA]</scope>
    <source>
        <strain evidence="3 4">YIM 95161</strain>
    </source>
</reference>
<dbReference type="RefSeq" id="WP_123591926.1">
    <property type="nucleotide sequence ID" value="NZ_AYKF01000107.1"/>
</dbReference>
<dbReference type="InterPro" id="IPR036526">
    <property type="entry name" value="C-N_Hydrolase_sf"/>
</dbReference>